<feature type="compositionally biased region" description="Low complexity" evidence="5">
    <location>
        <begin position="428"/>
        <end position="444"/>
    </location>
</feature>
<keyword evidence="7" id="KW-1185">Reference proteome</keyword>
<gene>
    <name evidence="6" type="ORF">HK105_208748</name>
</gene>
<keyword evidence="3" id="KW-0813">Transport</keyword>
<dbReference type="InterPro" id="IPR021827">
    <property type="entry name" value="Nup186/Nup192/Nup205"/>
</dbReference>
<protein>
    <recommendedName>
        <fullName evidence="8">Nucleoporin</fullName>
    </recommendedName>
</protein>
<organism evidence="6 7">
    <name type="scientific">Polyrhizophydium stewartii</name>
    <dbReference type="NCBI Taxonomy" id="2732419"/>
    <lineage>
        <taxon>Eukaryota</taxon>
        <taxon>Fungi</taxon>
        <taxon>Fungi incertae sedis</taxon>
        <taxon>Chytridiomycota</taxon>
        <taxon>Chytridiomycota incertae sedis</taxon>
        <taxon>Chytridiomycetes</taxon>
        <taxon>Rhizophydiales</taxon>
        <taxon>Rhizophydiales incertae sedis</taxon>
        <taxon>Polyrhizophydium</taxon>
    </lineage>
</organism>
<evidence type="ECO:0000256" key="3">
    <source>
        <dbReference type="ARBA" id="ARBA00022448"/>
    </source>
</evidence>
<evidence type="ECO:0000313" key="7">
    <source>
        <dbReference type="Proteomes" id="UP001527925"/>
    </source>
</evidence>
<dbReference type="Proteomes" id="UP001527925">
    <property type="component" value="Unassembled WGS sequence"/>
</dbReference>
<evidence type="ECO:0008006" key="8">
    <source>
        <dbReference type="Google" id="ProtNLM"/>
    </source>
</evidence>
<reference evidence="6 7" key="1">
    <citation type="submission" date="2023-09" db="EMBL/GenBank/DDBJ databases">
        <title>Pangenome analysis of Batrachochytrium dendrobatidis and related Chytrids.</title>
        <authorList>
            <person name="Yacoub M.N."/>
            <person name="Stajich J.E."/>
            <person name="James T.Y."/>
        </authorList>
    </citation>
    <scope>NUCLEOTIDE SEQUENCE [LARGE SCALE GENOMIC DNA]</scope>
    <source>
        <strain evidence="6 7">JEL0888</strain>
    </source>
</reference>
<evidence type="ECO:0000256" key="2">
    <source>
        <dbReference type="ARBA" id="ARBA00005892"/>
    </source>
</evidence>
<keyword evidence="4" id="KW-0539">Nucleus</keyword>
<comment type="similarity">
    <text evidence="2">Belongs to the NUP186/NUP192/NUP205 family.</text>
</comment>
<evidence type="ECO:0000313" key="6">
    <source>
        <dbReference type="EMBL" id="KAL2911815.1"/>
    </source>
</evidence>
<comment type="subcellular location">
    <subcellularLocation>
        <location evidence="1">Nucleus</location>
    </subcellularLocation>
</comment>
<comment type="caution">
    <text evidence="6">The sequence shown here is derived from an EMBL/GenBank/DDBJ whole genome shotgun (WGS) entry which is preliminary data.</text>
</comment>
<evidence type="ECO:0000256" key="1">
    <source>
        <dbReference type="ARBA" id="ARBA00004123"/>
    </source>
</evidence>
<name>A0ABR4MX46_9FUNG</name>
<dbReference type="PANTHER" id="PTHR31344">
    <property type="entry name" value="NUCLEAR PORE COMPLEX PROTEIN NUP205"/>
    <property type="match status" value="1"/>
</dbReference>
<dbReference type="PANTHER" id="PTHR31344:SF0">
    <property type="entry name" value="NUCLEAR PORE COMPLEX PROTEIN NUP205"/>
    <property type="match status" value="1"/>
</dbReference>
<dbReference type="EMBL" id="JADGIZ020000087">
    <property type="protein sequence ID" value="KAL2911815.1"/>
    <property type="molecule type" value="Genomic_DNA"/>
</dbReference>
<feature type="region of interest" description="Disordered" evidence="5">
    <location>
        <begin position="411"/>
        <end position="453"/>
    </location>
</feature>
<evidence type="ECO:0000256" key="4">
    <source>
        <dbReference type="ARBA" id="ARBA00023242"/>
    </source>
</evidence>
<dbReference type="Pfam" id="PF11894">
    <property type="entry name" value="Nup192"/>
    <property type="match status" value="2"/>
</dbReference>
<evidence type="ECO:0000256" key="5">
    <source>
        <dbReference type="SAM" id="MobiDB-lite"/>
    </source>
</evidence>
<sequence>MAAARPPAAAALGRPSATPLPPASLDWEPAVFQGLHDLLVRALTDPSPATLAKLHTALIQRRADFGLIFHEPPRDKQLRQALDAGSVTIRGKVRQANQSFCRGVAQLADLLDLNEARAAALYNAAIAQRARFGDASDLEACLNLYFAERECLLNCLETMLSQFNSHDAAAESRRIVAMFLAELLPMLSGDHADPNAAGSQSLVIRLLALFRQSSAQIAAALASAQQAAQSGQQQPQQRDRGEMQALCMLRARSLSREQFCLANLLVLAAHDHRLTAAELAGLVRLIQETPRSDSTFPYLVCALLAQLDNNSLASQSLAPRFVLGEQAYRQLRELFISAQWNDSTAKGVAWLAWIIFLDPYARSSALADPIVRGLADQELDGSRRTWFSQFGNDPATYRLLTECLLLSDRGDSEKPGLRTSSTARGDATARGRSAPAAGAQPGGPSLDGGVSAAPQTPAEQLAKVIETLAPDVREDVSARAIVIVEGLVRTLVLRMRRYLRSSMTTDQDIAMAQESQQLNFASRAAAGLARAAAHAAQPSITSWEAFLALLTRLYAGRPDAAVDWFAHAELFGFLKMSSEVQLPRFIVAFVDFLTAIAEGPVCAFQTHEILNNDQACEFGHILWSTFFRTLNGYIDRLNQPVPAAELQPDEAQLIAAFLRLLARVVSSSFTARRVLCENQHFRALHTLFMLLVSRIHVEMKAAFLEAIAAFCTPTDEGAEIVQQVWILLEQSQIVPTLSTATGAGAPASGDRRVGLQGDALLAGAQGIAFDLLEIETSLQTYPETLAFLRLLKTLLSNPPNSLVAAVYENLGSPDRVGGIRPYLRFVIDDVLLRISERPFANPRERWVVIEACLQIIQLSVALFDMSELQLARDSDLAAASGAGAAVSQSGVAAGRALASGTSAGHSLQTRAPARSLAAQPGFEVVCRVLQGSRLTTTLFSILNAGVAELSASSTMLDQEHSHAPLSSVGSILRIVLDILANQRVFLEILAPALVESGDEVVFQLPVSMVGLDQLLAYNKQAIVDISSLVTSADSGVCLASIGILSHLSVSPVFSAIDSSGAFGGSPNRLVSVLLGSDESNRILQGFVDRLELDEPEESTDTAFDLAFFGGARSRPSQSGEQNGQFFGLDMPGSARMGGDRKGAAPAIRCAILDLLLTNLRRVGGPNLAHFLLGFDCQRDMASSELVDPSTPKGRINCFHAIIELLARGIVRRAGDDDQAVGGAHDDELAFSAPPAPGDRVSGALPLSATHPMLSEKCFHLIYQLCKDRVTGPPTMRYLRTREDFFLLQLVALDPANVRSDVGDMPPSEALVARLHQQAWLIRAVTLELHTTWLAGQRTHIVRLLNHLFGLSAASASIVRTARAQHDVADYGNSSTDASNMDQDVEYEQPLAKILDLLKSMDFSEPPRPDLDWSFVAQGISLDDFVRRDERDLDLYDLRAIYYALVSAARNSERQFSLGGLPIVGGSSSNGARGVGAAGASLDSGVLSRDAVKDFVKGVFAINETHKLSNARFEIATAWGQLVLVATLECVEMIPAELRELRIFELLSGLLQKLSRGGTAMPIGKALSEVVTALMSRLHLDSRAQGIFKGMPVSMDPGKLDSWQHTILRGIIDGMLVPGTSLAMRGNYYSALITYAQYVSPYDAAASPPNAAGLVGDTAGGAVLSSKRFLASLSIINSYGDRLIETICRDASDGELVWQTVAYAALASLCNLCNLEGVARGAKFNPILDFLVRRNFLGHFVQTIKAVDDGHLRALLSSTSDVLNAKYVYDLKMSLLLKIADTKLGADRLVNIGILEALAEVQFIDERPDYGSAENGIEQERYHDAIMPVLQLVLSIQSHYQPTNAVVRAKASDSMGIARFMDAHRDIVAVSLRDKTPKATISSLSQLRLFTSILVWMRGETALLTKKSSFDDLMMQLLSKYVLSSEWKSNVVAVTELEIEKTRTVPAKVLSPVSAMSVFAIEAEELGEQIAVNLLTYFIERGLSEAALGGREASATMPYLAERRDVMVGRSVDMLRGFSERLLQAVSRLKTIQMKAADISQIAQSFNRAAFEELSPSQRQMLAWRDLKSAEQQVSKEIQRLQALVEMASLFLLRLVEGGGVSADDASASKAAAAVPVLEKLLAANLGDDFLRLCVRCLA</sequence>
<proteinExistence type="inferred from homology"/>
<accession>A0ABR4MX46</accession>